<dbReference type="InParanoid" id="D9QIS1"/>
<evidence type="ECO:0000313" key="2">
    <source>
        <dbReference type="EMBL" id="ADL01404.1"/>
    </source>
</evidence>
<dbReference type="HOGENOM" id="CLU_2491762_0_0_5"/>
<evidence type="ECO:0000313" key="3">
    <source>
        <dbReference type="Proteomes" id="UP000002696"/>
    </source>
</evidence>
<dbReference type="STRING" id="633149.Bresu_2094"/>
<dbReference type="BioCyc" id="BSUB633149:G1GM8-2091-MONOMER"/>
<keyword evidence="3" id="KW-1185">Reference proteome</keyword>
<evidence type="ECO:0000256" key="1">
    <source>
        <dbReference type="SAM" id="Phobius"/>
    </source>
</evidence>
<feature type="transmembrane region" description="Helical" evidence="1">
    <location>
        <begin position="12"/>
        <end position="35"/>
    </location>
</feature>
<keyword evidence="1" id="KW-0812">Transmembrane</keyword>
<name>D9QIS1_BRESC</name>
<dbReference type="KEGG" id="bsb:Bresu_2094"/>
<keyword evidence="1" id="KW-0472">Membrane</keyword>
<dbReference type="RefSeq" id="WP_013269505.1">
    <property type="nucleotide sequence ID" value="NC_014375.1"/>
</dbReference>
<organism evidence="2 3">
    <name type="scientific">Brevundimonas subvibrioides (strain ATCC 15264 / DSM 4735 / LMG 14903 / NBRC 16000 / CB 81)</name>
    <name type="common">Caulobacter subvibrioides</name>
    <dbReference type="NCBI Taxonomy" id="633149"/>
    <lineage>
        <taxon>Bacteria</taxon>
        <taxon>Pseudomonadati</taxon>
        <taxon>Pseudomonadota</taxon>
        <taxon>Alphaproteobacteria</taxon>
        <taxon>Caulobacterales</taxon>
        <taxon>Caulobacteraceae</taxon>
        <taxon>Brevundimonas</taxon>
    </lineage>
</organism>
<gene>
    <name evidence="2" type="ordered locus">Bresu_2094</name>
</gene>
<accession>D9QIS1</accession>
<dbReference type="Proteomes" id="UP000002696">
    <property type="component" value="Chromosome"/>
</dbReference>
<protein>
    <submittedName>
        <fullName evidence="2">Uncharacterized protein</fullName>
    </submittedName>
</protein>
<keyword evidence="1" id="KW-1133">Transmembrane helix</keyword>
<dbReference type="AlphaFoldDB" id="D9QIS1"/>
<dbReference type="EMBL" id="CP002102">
    <property type="protein sequence ID" value="ADL01404.1"/>
    <property type="molecule type" value="Genomic_DNA"/>
</dbReference>
<proteinExistence type="predicted"/>
<feature type="transmembrane region" description="Helical" evidence="1">
    <location>
        <begin position="47"/>
        <end position="71"/>
    </location>
</feature>
<sequence>MPITDDQERKILAGGLLVLACSLGLLASALAVAALDHMAISAGLCGPMSGHCAACFGAIACLAAALGTAAAGLSMLRARPVCGAAA</sequence>
<reference evidence="3" key="1">
    <citation type="journal article" date="2011" name="J. Bacteriol.">
        <title>Genome sequences of eight morphologically diverse alphaproteobacteria.</title>
        <authorList>
            <consortium name="US DOE Joint Genome Institute"/>
            <person name="Brown P.J."/>
            <person name="Kysela D.T."/>
            <person name="Buechlein A."/>
            <person name="Hemmerich C."/>
            <person name="Brun Y.V."/>
        </authorList>
    </citation>
    <scope>NUCLEOTIDE SEQUENCE [LARGE SCALE GENOMIC DNA]</scope>
    <source>
        <strain evidence="3">ATCC 15264 / DSM 4735 / LMG 14903 / NBRC 16000 / CB 81</strain>
    </source>
</reference>